<name>Q6ALI9_DESPS</name>
<dbReference type="Proteomes" id="UP000000602">
    <property type="component" value="Chromosome"/>
</dbReference>
<dbReference type="HOGENOM" id="CLU_2507275_0_0_7"/>
<dbReference type="AlphaFoldDB" id="Q6ALI9"/>
<gene>
    <name evidence="1" type="ordered locus">DP2057</name>
</gene>
<reference evidence="2" key="1">
    <citation type="journal article" date="2004" name="Environ. Microbiol.">
        <title>The genome of Desulfotalea psychrophila, a sulfate-reducing bacterium from permanently cold Arctic sediments.</title>
        <authorList>
            <person name="Rabus R."/>
            <person name="Ruepp A."/>
            <person name="Frickey T."/>
            <person name="Rattei T."/>
            <person name="Fartmann B."/>
            <person name="Stark M."/>
            <person name="Bauer M."/>
            <person name="Zibat A."/>
            <person name="Lombardot T."/>
            <person name="Becker I."/>
            <person name="Amann J."/>
            <person name="Gellner K."/>
            <person name="Teeling H."/>
            <person name="Leuschner W.D."/>
            <person name="Gloeckner F.-O."/>
            <person name="Lupas A.N."/>
            <person name="Amann R."/>
            <person name="Klenk H.-P."/>
        </authorList>
    </citation>
    <scope>NUCLEOTIDE SEQUENCE [LARGE SCALE GENOMIC DNA]</scope>
    <source>
        <strain evidence="2">DSM 12343 / LSv54</strain>
    </source>
</reference>
<evidence type="ECO:0000313" key="1">
    <source>
        <dbReference type="EMBL" id="CAG36786.1"/>
    </source>
</evidence>
<sequence>MIFSQGDHLFKVRQKSLNSQWFFFWEEVKSIIPDAKLRRRVLRLSRAELMSLVCELAIFRQITKRDALEPAGQMMGPVFKIQEGV</sequence>
<keyword evidence="2" id="KW-1185">Reference proteome</keyword>
<accession>Q6ALI9</accession>
<protein>
    <submittedName>
        <fullName evidence="1">Uncharacterized protein</fullName>
    </submittedName>
</protein>
<evidence type="ECO:0000313" key="2">
    <source>
        <dbReference type="Proteomes" id="UP000000602"/>
    </source>
</evidence>
<organism evidence="1 2">
    <name type="scientific">Desulfotalea psychrophila (strain LSv54 / DSM 12343)</name>
    <dbReference type="NCBI Taxonomy" id="177439"/>
    <lineage>
        <taxon>Bacteria</taxon>
        <taxon>Pseudomonadati</taxon>
        <taxon>Thermodesulfobacteriota</taxon>
        <taxon>Desulfobulbia</taxon>
        <taxon>Desulfobulbales</taxon>
        <taxon>Desulfocapsaceae</taxon>
        <taxon>Desulfotalea</taxon>
    </lineage>
</organism>
<dbReference type="EMBL" id="CR522870">
    <property type="protein sequence ID" value="CAG36786.1"/>
    <property type="molecule type" value="Genomic_DNA"/>
</dbReference>
<dbReference type="KEGG" id="dps:DP2057"/>
<proteinExistence type="predicted"/>